<feature type="compositionally biased region" description="Acidic residues" evidence="1">
    <location>
        <begin position="213"/>
        <end position="248"/>
    </location>
</feature>
<sequence length="384" mass="41917">MPALPPLDADHLSLEQVETLEELGLILSPPINGKRKVSLDAFTTPPPQIPDPLPTSRPSATFHHHPSTPPHDATIDLPLAPWSVATLEFLGFTPAAAHEILAHFLDRPNPTFNCYDIIDYAESHVQGKDPRQKSLLPPRELMTQMGLNEAMQDALTDPRFAGVAGTETLQFWILDTLRVNYDALFTLQDGLRDVAIAAAAAAGEGEGGGGGGGDEDDQDDEDAEDNDDDEDDECDEDDQEDEDHEDHDDDHNAASPAAPSNTDASTSANASTTTLYAATPALPPDDFLDPRKPGGAPLHNIAQTRDGGDFNGARSWSEAWTWTPQAATAELYRAWMARRCAWTATAVVSMAVPQDLIEGLGTEEVWWRCEGEEGKREWEERFFE</sequence>
<reference evidence="2 3" key="1">
    <citation type="submission" date="2024-02" db="EMBL/GenBank/DDBJ databases">
        <title>De novo assembly and annotation of 12 fungi associated with fruit tree decline syndrome in Ontario, Canada.</title>
        <authorList>
            <person name="Sulman M."/>
            <person name="Ellouze W."/>
            <person name="Ilyukhin E."/>
        </authorList>
    </citation>
    <scope>NUCLEOTIDE SEQUENCE [LARGE SCALE GENOMIC DNA]</scope>
    <source>
        <strain evidence="2 3">FDS-637</strain>
    </source>
</reference>
<feature type="region of interest" description="Disordered" evidence="1">
    <location>
        <begin position="202"/>
        <end position="307"/>
    </location>
</feature>
<comment type="caution">
    <text evidence="2">The sequence shown here is derived from an EMBL/GenBank/DDBJ whole genome shotgun (WGS) entry which is preliminary data.</text>
</comment>
<feature type="region of interest" description="Disordered" evidence="1">
    <location>
        <begin position="38"/>
        <end position="72"/>
    </location>
</feature>
<dbReference type="EMBL" id="JAJVCZ030000012">
    <property type="protein sequence ID" value="KAL0253301.1"/>
    <property type="molecule type" value="Genomic_DNA"/>
</dbReference>
<evidence type="ECO:0000313" key="2">
    <source>
        <dbReference type="EMBL" id="KAL0253301.1"/>
    </source>
</evidence>
<feature type="compositionally biased region" description="Low complexity" evidence="1">
    <location>
        <begin position="253"/>
        <end position="280"/>
    </location>
</feature>
<gene>
    <name evidence="2" type="ORF">SLS55_010273</name>
</gene>
<evidence type="ECO:0000313" key="3">
    <source>
        <dbReference type="Proteomes" id="UP001430584"/>
    </source>
</evidence>
<dbReference type="Proteomes" id="UP001430584">
    <property type="component" value="Unassembled WGS sequence"/>
</dbReference>
<protein>
    <submittedName>
        <fullName evidence="2">Uncharacterized protein</fullName>
    </submittedName>
</protein>
<dbReference type="RefSeq" id="XP_066627945.1">
    <property type="nucleotide sequence ID" value="XM_066781662.1"/>
</dbReference>
<proteinExistence type="predicted"/>
<accession>A0ABR3BY33</accession>
<dbReference type="GeneID" id="92014358"/>
<organism evidence="2 3">
    <name type="scientific">Diplodia seriata</name>
    <dbReference type="NCBI Taxonomy" id="420778"/>
    <lineage>
        <taxon>Eukaryota</taxon>
        <taxon>Fungi</taxon>
        <taxon>Dikarya</taxon>
        <taxon>Ascomycota</taxon>
        <taxon>Pezizomycotina</taxon>
        <taxon>Dothideomycetes</taxon>
        <taxon>Dothideomycetes incertae sedis</taxon>
        <taxon>Botryosphaeriales</taxon>
        <taxon>Botryosphaeriaceae</taxon>
        <taxon>Diplodia</taxon>
    </lineage>
</organism>
<name>A0ABR3BY33_9PEZI</name>
<evidence type="ECO:0000256" key="1">
    <source>
        <dbReference type="SAM" id="MobiDB-lite"/>
    </source>
</evidence>
<feature type="compositionally biased region" description="Pro residues" evidence="1">
    <location>
        <begin position="44"/>
        <end position="55"/>
    </location>
</feature>
<keyword evidence="3" id="KW-1185">Reference proteome</keyword>